<evidence type="ECO:0000313" key="1">
    <source>
        <dbReference type="EMBL" id="GAA4415081.1"/>
    </source>
</evidence>
<protein>
    <submittedName>
        <fullName evidence="1">Type IX secretion system membrane protein PorP/SprF</fullName>
    </submittedName>
</protein>
<sequence length="309" mass="33850">MTGELLHDPMTFAARFRQIALLLTFLVCASDLFAQKEVLYSQYLINPLAINPAYAGSRQKMHLTAMFRRKWFGLRNVPITQSLAIDGAVGGGRVGLGFQALNDRMSILSTTGAYASLAYRFPLSETSDIAIGGQGGVHVLPVFDPTTLIGLNKAIASAGLGIYYNSETFFGGISLPELVNRGYQLSGRFLFQNTRPLFIQLGTRLDIAENAVLVPSLLVTQLTGRPIGTDLNAKLWLNERLGLGLSLRRNSLGLGSINYIQAIGEYQLSKFIRAGYIFNSKTPEAPNSFGASVHEFIFRWVPNAEGFTF</sequence>
<dbReference type="EMBL" id="BAABHB010000012">
    <property type="protein sequence ID" value="GAA4415081.1"/>
    <property type="molecule type" value="Genomic_DNA"/>
</dbReference>
<organism evidence="1 2">
    <name type="scientific">Nibrella viscosa</name>
    <dbReference type="NCBI Taxonomy" id="1084524"/>
    <lineage>
        <taxon>Bacteria</taxon>
        <taxon>Pseudomonadati</taxon>
        <taxon>Bacteroidota</taxon>
        <taxon>Cytophagia</taxon>
        <taxon>Cytophagales</taxon>
        <taxon>Spirosomataceae</taxon>
        <taxon>Nibrella</taxon>
    </lineage>
</organism>
<accession>A0ABP8KU58</accession>
<keyword evidence="2" id="KW-1185">Reference proteome</keyword>
<proteinExistence type="predicted"/>
<comment type="caution">
    <text evidence="1">The sequence shown here is derived from an EMBL/GenBank/DDBJ whole genome shotgun (WGS) entry which is preliminary data.</text>
</comment>
<dbReference type="Proteomes" id="UP001500936">
    <property type="component" value="Unassembled WGS sequence"/>
</dbReference>
<dbReference type="InterPro" id="IPR019861">
    <property type="entry name" value="PorP/SprF_Bacteroidetes"/>
</dbReference>
<name>A0ABP8KU58_9BACT</name>
<dbReference type="NCBIfam" id="TIGR03519">
    <property type="entry name" value="T9SS_PorP_fam"/>
    <property type="match status" value="1"/>
</dbReference>
<gene>
    <name evidence="1" type="ORF">GCM10023187_45260</name>
</gene>
<dbReference type="Pfam" id="PF11751">
    <property type="entry name" value="PorP_SprF"/>
    <property type="match status" value="1"/>
</dbReference>
<reference evidence="2" key="1">
    <citation type="journal article" date="2019" name="Int. J. Syst. Evol. Microbiol.">
        <title>The Global Catalogue of Microorganisms (GCM) 10K type strain sequencing project: providing services to taxonomists for standard genome sequencing and annotation.</title>
        <authorList>
            <consortium name="The Broad Institute Genomics Platform"/>
            <consortium name="The Broad Institute Genome Sequencing Center for Infectious Disease"/>
            <person name="Wu L."/>
            <person name="Ma J."/>
        </authorList>
    </citation>
    <scope>NUCLEOTIDE SEQUENCE [LARGE SCALE GENOMIC DNA]</scope>
    <source>
        <strain evidence="2">JCM 17925</strain>
    </source>
</reference>
<evidence type="ECO:0000313" key="2">
    <source>
        <dbReference type="Proteomes" id="UP001500936"/>
    </source>
</evidence>